<dbReference type="InterPro" id="IPR014462">
    <property type="entry name" value="Phage_Mu_Gp45"/>
</dbReference>
<dbReference type="Pfam" id="PF06890">
    <property type="entry name" value="Phage_Mu_Gp45"/>
    <property type="match status" value="1"/>
</dbReference>
<dbReference type="NCBIfam" id="TIGR01644">
    <property type="entry name" value="phage_P2_V"/>
    <property type="match status" value="1"/>
</dbReference>
<proteinExistence type="predicted"/>
<dbReference type="InterPro" id="IPR013046">
    <property type="entry name" value="GpV/Gp45"/>
</dbReference>
<gene>
    <name evidence="2" type="ORF">E2R62_23510</name>
</gene>
<sequence length="217" mass="23211">MMWDKVNQRVQQALAAVRQAFRVVTGTVDSSTKVQLLQLNGLAGEQLDGAEYFQHYGLTTSPPPGSMGIAVPLNGNTSHTVVVATEHGAYRLTELKPGEVALYTDEGAKIVLKRGRVIETECDVYRVKCKRYEVEAEENATFTTPLLTASDRLTVEGKITGNGGMAISGGKGYTATFEGDINHVGGVITSVDVTINGVKIGTHKHPTPHGMSDTPVN</sequence>
<evidence type="ECO:0000259" key="1">
    <source>
        <dbReference type="Pfam" id="PF06890"/>
    </source>
</evidence>
<organism evidence="2">
    <name type="scientific">Citrobacter rodentium</name>
    <dbReference type="NCBI Taxonomy" id="67825"/>
    <lineage>
        <taxon>Bacteria</taxon>
        <taxon>Pseudomonadati</taxon>
        <taxon>Pseudomonadota</taxon>
        <taxon>Gammaproteobacteria</taxon>
        <taxon>Enterobacterales</taxon>
        <taxon>Enterobacteriaceae</taxon>
        <taxon>Citrobacter</taxon>
    </lineage>
</organism>
<reference evidence="2" key="1">
    <citation type="submission" date="2019-03" db="EMBL/GenBank/DDBJ databases">
        <title>Complete genome sequence of enteropathogenic Citrobacter rodentium strain DBS100.</title>
        <authorList>
            <person name="Popov G."/>
            <person name="Fiebig A."/>
            <person name="Shideler S."/>
            <person name="Coombes B."/>
            <person name="Savchenko A."/>
        </authorList>
    </citation>
    <scope>NUCLEOTIDE SEQUENCE</scope>
    <source>
        <strain evidence="2">DBS100</strain>
    </source>
</reference>
<dbReference type="PIRSF" id="PIRSF012337">
    <property type="entry name" value="gp45"/>
    <property type="match status" value="1"/>
</dbReference>
<dbReference type="EMBL" id="CP038008">
    <property type="protein sequence ID" value="QBY31490.1"/>
    <property type="molecule type" value="Genomic_DNA"/>
</dbReference>
<feature type="domain" description="Bacteriophage Mu Gp45 N-terminal" evidence="1">
    <location>
        <begin position="22"/>
        <end position="88"/>
    </location>
</feature>
<dbReference type="AlphaFoldDB" id="A0A482PV64"/>
<evidence type="ECO:0000313" key="2">
    <source>
        <dbReference type="EMBL" id="QBY31490.1"/>
    </source>
</evidence>
<protein>
    <submittedName>
        <fullName evidence="2">Phage baseplate assembly protein V</fullName>
    </submittedName>
</protein>
<dbReference type="InterPro" id="IPR053861">
    <property type="entry name" value="Phage_Mu_Gp45_N"/>
</dbReference>
<name>A0A482PV64_CITRO</name>
<accession>A0A482PV64</accession>